<dbReference type="InterPro" id="IPR000182">
    <property type="entry name" value="GNAT_dom"/>
</dbReference>
<dbReference type="Gene3D" id="3.40.630.30">
    <property type="match status" value="1"/>
</dbReference>
<evidence type="ECO:0000313" key="3">
    <source>
        <dbReference type="Proteomes" id="UP001500791"/>
    </source>
</evidence>
<dbReference type="SUPFAM" id="SSF55729">
    <property type="entry name" value="Acyl-CoA N-acyltransferases (Nat)"/>
    <property type="match status" value="1"/>
</dbReference>
<dbReference type="Proteomes" id="UP001500791">
    <property type="component" value="Unassembled WGS sequence"/>
</dbReference>
<accession>A0ABN0YKR5</accession>
<comment type="caution">
    <text evidence="2">The sequence shown here is derived from an EMBL/GenBank/DDBJ whole genome shotgun (WGS) entry which is preliminary data.</text>
</comment>
<dbReference type="EMBL" id="BAAAEJ010000009">
    <property type="protein sequence ID" value="GAA0398886.1"/>
    <property type="molecule type" value="Genomic_DNA"/>
</dbReference>
<organism evidence="2 3">
    <name type="scientific">Brevundimonas terrae</name>
    <dbReference type="NCBI Taxonomy" id="363631"/>
    <lineage>
        <taxon>Bacteria</taxon>
        <taxon>Pseudomonadati</taxon>
        <taxon>Pseudomonadota</taxon>
        <taxon>Alphaproteobacteria</taxon>
        <taxon>Caulobacterales</taxon>
        <taxon>Caulobacteraceae</taxon>
        <taxon>Brevundimonas</taxon>
    </lineage>
</organism>
<evidence type="ECO:0000313" key="2">
    <source>
        <dbReference type="EMBL" id="GAA0398886.1"/>
    </source>
</evidence>
<keyword evidence="3" id="KW-1185">Reference proteome</keyword>
<dbReference type="RefSeq" id="WP_167178178.1">
    <property type="nucleotide sequence ID" value="NZ_BAAAEJ010000009.1"/>
</dbReference>
<gene>
    <name evidence="2" type="ORF">GCM10009093_26810</name>
</gene>
<name>A0ABN0YKR5_9CAUL</name>
<dbReference type="PANTHER" id="PTHR43072:SF8">
    <property type="entry name" value="ACYLTRANSFERASE FABY-RELATED"/>
    <property type="match status" value="1"/>
</dbReference>
<dbReference type="PANTHER" id="PTHR43072">
    <property type="entry name" value="N-ACETYLTRANSFERASE"/>
    <property type="match status" value="1"/>
</dbReference>
<evidence type="ECO:0000259" key="1">
    <source>
        <dbReference type="PROSITE" id="PS51186"/>
    </source>
</evidence>
<feature type="domain" description="N-acetyltransferase" evidence="1">
    <location>
        <begin position="4"/>
        <end position="167"/>
    </location>
</feature>
<dbReference type="InterPro" id="IPR016181">
    <property type="entry name" value="Acyl_CoA_acyltransferase"/>
</dbReference>
<dbReference type="PROSITE" id="PS51186">
    <property type="entry name" value="GNAT"/>
    <property type="match status" value="1"/>
</dbReference>
<reference evidence="2 3" key="1">
    <citation type="journal article" date="2019" name="Int. J. Syst. Evol. Microbiol.">
        <title>The Global Catalogue of Microorganisms (GCM) 10K type strain sequencing project: providing services to taxonomists for standard genome sequencing and annotation.</title>
        <authorList>
            <consortium name="The Broad Institute Genomics Platform"/>
            <consortium name="The Broad Institute Genome Sequencing Center for Infectious Disease"/>
            <person name="Wu L."/>
            <person name="Ma J."/>
        </authorList>
    </citation>
    <scope>NUCLEOTIDE SEQUENCE [LARGE SCALE GENOMIC DNA]</scope>
    <source>
        <strain evidence="2 3">JCM 13476</strain>
    </source>
</reference>
<protein>
    <submittedName>
        <fullName evidence="2">GNAT family N-acetyltransferase</fullName>
    </submittedName>
</protein>
<sequence length="185" mass="19868">MRDAVIREAVETDFPAITAIYAENVANGCGTFELEAPELAEMKARFAYVAALGLPRLVAESDGTVLGYAYAGPFRAREAYRYMVEDSIYLAANARGMGIGGRLLDALIDSCAKIGLRQMVAVIGDSENQGSIALHRSRGFADSGIFHAAGWKHDGWRDVIFMQKPLNSGGDTPPDTAGLAIKDTH</sequence>
<dbReference type="Pfam" id="PF00583">
    <property type="entry name" value="Acetyltransf_1"/>
    <property type="match status" value="1"/>
</dbReference>
<dbReference type="CDD" id="cd04301">
    <property type="entry name" value="NAT_SF"/>
    <property type="match status" value="1"/>
</dbReference>
<proteinExistence type="predicted"/>